<organism evidence="3 4">
    <name type="scientific">Hahella chejuensis (strain KCTC 2396)</name>
    <dbReference type="NCBI Taxonomy" id="349521"/>
    <lineage>
        <taxon>Bacteria</taxon>
        <taxon>Pseudomonadati</taxon>
        <taxon>Pseudomonadota</taxon>
        <taxon>Gammaproteobacteria</taxon>
        <taxon>Oceanospirillales</taxon>
        <taxon>Hahellaceae</taxon>
        <taxon>Hahella</taxon>
    </lineage>
</organism>
<reference evidence="3 4" key="1">
    <citation type="journal article" date="2005" name="Nucleic Acids Res.">
        <title>Genomic blueprint of Hahella chejuensis, a marine microbe producing an algicidal agent.</title>
        <authorList>
            <person name="Jeong H."/>
            <person name="Yim J.H."/>
            <person name="Lee C."/>
            <person name="Choi S.-H."/>
            <person name="Park Y.K."/>
            <person name="Yoon S.H."/>
            <person name="Hur C.-G."/>
            <person name="Kang H.-Y."/>
            <person name="Kim D."/>
            <person name="Lee H.H."/>
            <person name="Park K.H."/>
            <person name="Park S.-H."/>
            <person name="Park H.-S."/>
            <person name="Lee H.K."/>
            <person name="Oh T.K."/>
            <person name="Kim J.F."/>
        </authorList>
    </citation>
    <scope>NUCLEOTIDE SEQUENCE [LARGE SCALE GENOMIC DNA]</scope>
    <source>
        <strain evidence="3 4">KCTC 2396</strain>
    </source>
</reference>
<evidence type="ECO:0000313" key="3">
    <source>
        <dbReference type="EMBL" id="ABC30411.1"/>
    </source>
</evidence>
<feature type="compositionally biased region" description="Basic and acidic residues" evidence="1">
    <location>
        <begin position="166"/>
        <end position="182"/>
    </location>
</feature>
<dbReference type="KEGG" id="hch:HCH_03671"/>
<name>Q2SG13_HAHCH</name>
<dbReference type="InterPro" id="IPR046033">
    <property type="entry name" value="DUF5991"/>
</dbReference>
<feature type="region of interest" description="Disordered" evidence="1">
    <location>
        <begin position="155"/>
        <end position="182"/>
    </location>
</feature>
<keyword evidence="4" id="KW-1185">Reference proteome</keyword>
<protein>
    <submittedName>
        <fullName evidence="3">Uncharacterized protein</fullName>
    </submittedName>
</protein>
<dbReference type="STRING" id="349521.HCH_03671"/>
<feature type="chain" id="PRO_5004215521" evidence="2">
    <location>
        <begin position="23"/>
        <end position="182"/>
    </location>
</feature>
<keyword evidence="2" id="KW-0732">Signal</keyword>
<sequence>MTARQRILSLFLITTAALPAFAEDSDDSTLIVNWDGRYRYESQQGDTAGGTPIIMIHLLTVAKGETPCRLEINGFQTAENLICATEKSGARIDINFVSHAGGSTKNSYGIEVYKPGETLFSLERSAQDGDLITHWGALTPDGVKSQSGAYFVKEASNESLSSPQQKRLDLSSPDKQKNESSE</sequence>
<dbReference type="EMBL" id="CP000155">
    <property type="protein sequence ID" value="ABC30411.1"/>
    <property type="molecule type" value="Genomic_DNA"/>
</dbReference>
<dbReference type="Proteomes" id="UP000000238">
    <property type="component" value="Chromosome"/>
</dbReference>
<dbReference type="RefSeq" id="WP_011397479.1">
    <property type="nucleotide sequence ID" value="NC_007645.1"/>
</dbReference>
<dbReference type="HOGENOM" id="CLU_1633465_0_0_6"/>
<dbReference type="OrthoDB" id="5705089at2"/>
<evidence type="ECO:0000256" key="1">
    <source>
        <dbReference type="SAM" id="MobiDB-lite"/>
    </source>
</evidence>
<proteinExistence type="predicted"/>
<dbReference type="eggNOG" id="ENOG50334G6">
    <property type="taxonomic scope" value="Bacteria"/>
</dbReference>
<gene>
    <name evidence="3" type="ordered locus">HCH_03671</name>
</gene>
<dbReference type="AlphaFoldDB" id="Q2SG13"/>
<evidence type="ECO:0000256" key="2">
    <source>
        <dbReference type="SAM" id="SignalP"/>
    </source>
</evidence>
<evidence type="ECO:0000313" key="4">
    <source>
        <dbReference type="Proteomes" id="UP000000238"/>
    </source>
</evidence>
<dbReference type="Pfam" id="PF19453">
    <property type="entry name" value="DUF5991"/>
    <property type="match status" value="1"/>
</dbReference>
<accession>Q2SG13</accession>
<feature type="signal peptide" evidence="2">
    <location>
        <begin position="1"/>
        <end position="22"/>
    </location>
</feature>